<dbReference type="GO" id="GO:0008270">
    <property type="term" value="F:zinc ion binding"/>
    <property type="evidence" value="ECO:0007669"/>
    <property type="project" value="InterPro"/>
</dbReference>
<dbReference type="Gene3D" id="3.40.630.10">
    <property type="entry name" value="Zn peptidases"/>
    <property type="match status" value="1"/>
</dbReference>
<name>A0A1F5VHS5_9BACT</name>
<reference evidence="6 7" key="1">
    <citation type="journal article" date="2016" name="Nat. Commun.">
        <title>Thousands of microbial genomes shed light on interconnected biogeochemical processes in an aquifer system.</title>
        <authorList>
            <person name="Anantharaman K."/>
            <person name="Brown C.T."/>
            <person name="Hug L.A."/>
            <person name="Sharon I."/>
            <person name="Castelle C.J."/>
            <person name="Probst A.J."/>
            <person name="Thomas B.C."/>
            <person name="Singh A."/>
            <person name="Wilkins M.J."/>
            <person name="Karaoz U."/>
            <person name="Brodie E.L."/>
            <person name="Williams K.H."/>
            <person name="Hubbard S.S."/>
            <person name="Banfield J.F."/>
        </authorList>
    </citation>
    <scope>NUCLEOTIDE SEQUENCE [LARGE SCALE GENOMIC DNA]</scope>
</reference>
<evidence type="ECO:0000256" key="4">
    <source>
        <dbReference type="SAM" id="SignalP"/>
    </source>
</evidence>
<dbReference type="STRING" id="1817863.A2Y62_04775"/>
<evidence type="ECO:0000256" key="3">
    <source>
        <dbReference type="PROSITE-ProRule" id="PRU01379"/>
    </source>
</evidence>
<protein>
    <recommendedName>
        <fullName evidence="5">Peptidase M14 domain-containing protein</fullName>
    </recommendedName>
</protein>
<dbReference type="GO" id="GO:0005615">
    <property type="term" value="C:extracellular space"/>
    <property type="evidence" value="ECO:0007669"/>
    <property type="project" value="TreeGrafter"/>
</dbReference>
<feature type="active site" description="Proton donor/acceptor" evidence="3">
    <location>
        <position position="288"/>
    </location>
</feature>
<dbReference type="Proteomes" id="UP000178943">
    <property type="component" value="Unassembled WGS sequence"/>
</dbReference>
<dbReference type="SMART" id="SM00631">
    <property type="entry name" value="Zn_pept"/>
    <property type="match status" value="1"/>
</dbReference>
<evidence type="ECO:0000256" key="1">
    <source>
        <dbReference type="ARBA" id="ARBA00001947"/>
    </source>
</evidence>
<dbReference type="InterPro" id="IPR000834">
    <property type="entry name" value="Peptidase_M14"/>
</dbReference>
<dbReference type="GO" id="GO:0004181">
    <property type="term" value="F:metallocarboxypeptidase activity"/>
    <property type="evidence" value="ECO:0007669"/>
    <property type="project" value="InterPro"/>
</dbReference>
<proteinExistence type="inferred from homology"/>
<dbReference type="PANTHER" id="PTHR11705">
    <property type="entry name" value="PROTEASE FAMILY M14 CARBOXYPEPTIDASE A,B"/>
    <property type="match status" value="1"/>
</dbReference>
<dbReference type="AlphaFoldDB" id="A0A1F5VHS5"/>
<dbReference type="PANTHER" id="PTHR11705:SF145">
    <property type="entry name" value="PEPTIDASE M14 CARBOXYPEPTIDASE A DOMAIN-CONTAINING PROTEIN"/>
    <property type="match status" value="1"/>
</dbReference>
<sequence length="545" mass="62240">MKKYLATLLLITCFAITAFAQLQTVAEQSDYARTSLYSDVMNFIYQVQKKSPLVKVVPLATTTEGRMIPMVVLSKENISRPVDLRIHDKPVVLIMANIHAGEVEGKEACQMLIRDIASGKIEGVLDNQVLLFIPIFNADGNDKLGHNRRDNGPELAGVRHNGQKLDLNRDYVKLETPEVKGLIRAYDAWDPVLLVDMHTTNGSYHREPVTYTPGLNPNGDQNLADYMWKEFFPTVSATLKTKYGYDSVPYGNFVDRLAPEKGWENDSYEARFGTNYISVRNRFAILDENYSYADYKTRVLASYSFIRSILEFTNQNIKRMRELVRKSDIATASIYHEQLFTLEYKPEKTFNVTVKSYVFENEKIKPEDRSKYPPWIGEYIAKKTDTLKDYAIPYFASTSPVRTTKLPAGYIILPYQDKVLENLLNHGISVEKILEPFTATLENFKITKIENSETLFQGHIFTKVEGAYETAEVEIPADSYYVSMNQPLARLIAVLLEPEHSDSLLSWGFFDRVIIEQWTNRPSLYPVYRITARPSIPMLGIGTGE</sequence>
<dbReference type="SUPFAM" id="SSF53187">
    <property type="entry name" value="Zn-dependent exopeptidases"/>
    <property type="match status" value="1"/>
</dbReference>
<comment type="cofactor">
    <cofactor evidence="1">
        <name>Zn(2+)</name>
        <dbReference type="ChEBI" id="CHEBI:29105"/>
    </cofactor>
</comment>
<evidence type="ECO:0000256" key="2">
    <source>
        <dbReference type="ARBA" id="ARBA00005988"/>
    </source>
</evidence>
<dbReference type="PROSITE" id="PS52035">
    <property type="entry name" value="PEPTIDASE_M14"/>
    <property type="match status" value="1"/>
</dbReference>
<feature type="signal peptide" evidence="4">
    <location>
        <begin position="1"/>
        <end position="20"/>
    </location>
</feature>
<evidence type="ECO:0000313" key="6">
    <source>
        <dbReference type="EMBL" id="OGF62954.1"/>
    </source>
</evidence>
<dbReference type="EMBL" id="MFGW01000171">
    <property type="protein sequence ID" value="OGF62954.1"/>
    <property type="molecule type" value="Genomic_DNA"/>
</dbReference>
<keyword evidence="4" id="KW-0732">Signal</keyword>
<feature type="domain" description="Peptidase M14" evidence="5">
    <location>
        <begin position="33"/>
        <end position="313"/>
    </location>
</feature>
<dbReference type="CDD" id="cd06241">
    <property type="entry name" value="M14-like"/>
    <property type="match status" value="1"/>
</dbReference>
<dbReference type="GO" id="GO:0006508">
    <property type="term" value="P:proteolysis"/>
    <property type="evidence" value="ECO:0007669"/>
    <property type="project" value="InterPro"/>
</dbReference>
<comment type="caution">
    <text evidence="6">The sequence shown here is derived from an EMBL/GenBank/DDBJ whole genome shotgun (WGS) entry which is preliminary data.</text>
</comment>
<accession>A0A1F5VHS5</accession>
<evidence type="ECO:0000313" key="7">
    <source>
        <dbReference type="Proteomes" id="UP000178943"/>
    </source>
</evidence>
<comment type="similarity">
    <text evidence="2 3">Belongs to the peptidase M14 family.</text>
</comment>
<gene>
    <name evidence="6" type="ORF">A2Y62_04775</name>
</gene>
<dbReference type="Pfam" id="PF00246">
    <property type="entry name" value="Peptidase_M14"/>
    <property type="match status" value="1"/>
</dbReference>
<evidence type="ECO:0000259" key="5">
    <source>
        <dbReference type="PROSITE" id="PS52035"/>
    </source>
</evidence>
<feature type="chain" id="PRO_5009521972" description="Peptidase M14 domain-containing protein" evidence="4">
    <location>
        <begin position="21"/>
        <end position="545"/>
    </location>
</feature>
<organism evidence="6 7">
    <name type="scientific">Candidatus Fischerbacteria bacterium RBG_13_37_8</name>
    <dbReference type="NCBI Taxonomy" id="1817863"/>
    <lineage>
        <taxon>Bacteria</taxon>
        <taxon>Candidatus Fischeribacteriota</taxon>
    </lineage>
</organism>